<keyword evidence="1" id="KW-0812">Transmembrane</keyword>
<evidence type="ECO:0000313" key="3">
    <source>
        <dbReference type="Proteomes" id="UP000321722"/>
    </source>
</evidence>
<keyword evidence="3" id="KW-1185">Reference proteome</keyword>
<proteinExistence type="predicted"/>
<keyword evidence="1" id="KW-0472">Membrane</keyword>
<keyword evidence="1" id="KW-1133">Transmembrane helix</keyword>
<comment type="caution">
    <text evidence="2">The sequence shown here is derived from an EMBL/GenBank/DDBJ whole genome shotgun (WGS) entry which is preliminary data.</text>
</comment>
<dbReference type="AlphaFoldDB" id="A0A510WV30"/>
<feature type="transmembrane region" description="Helical" evidence="1">
    <location>
        <begin position="40"/>
        <end position="58"/>
    </location>
</feature>
<reference evidence="2 3" key="1">
    <citation type="submission" date="2019-07" db="EMBL/GenBank/DDBJ databases">
        <title>Whole genome shotgun sequence of Lactobacillus aviarius subsp. aviarius NBRC 102162.</title>
        <authorList>
            <person name="Hosoyama A."/>
            <person name="Uohara A."/>
            <person name="Ohji S."/>
            <person name="Ichikawa N."/>
        </authorList>
    </citation>
    <scope>NUCLEOTIDE SEQUENCE [LARGE SCALE GENOMIC DNA]</scope>
    <source>
        <strain evidence="2 3">NBRC 102162</strain>
    </source>
</reference>
<organism evidence="2 3">
    <name type="scientific">Ligilactobacillus aviarius</name>
    <dbReference type="NCBI Taxonomy" id="1606"/>
    <lineage>
        <taxon>Bacteria</taxon>
        <taxon>Bacillati</taxon>
        <taxon>Bacillota</taxon>
        <taxon>Bacilli</taxon>
        <taxon>Lactobacillales</taxon>
        <taxon>Lactobacillaceae</taxon>
        <taxon>Ligilactobacillus</taxon>
    </lineage>
</organism>
<accession>A0A510WV30</accession>
<evidence type="ECO:0000256" key="1">
    <source>
        <dbReference type="SAM" id="Phobius"/>
    </source>
</evidence>
<sequence>MNRRNKYTFAALSLPYSLICSSLFNLYFAQLIIAKNLQSILQNVIVNFILSFVTNFAYKK</sequence>
<name>A0A510WV30_9LACO</name>
<gene>
    <name evidence="2" type="ORF">LAV01_07170</name>
</gene>
<evidence type="ECO:0000313" key="2">
    <source>
        <dbReference type="EMBL" id="GEK41885.1"/>
    </source>
</evidence>
<dbReference type="EMBL" id="BJUI01000007">
    <property type="protein sequence ID" value="GEK41885.1"/>
    <property type="molecule type" value="Genomic_DNA"/>
</dbReference>
<dbReference type="Proteomes" id="UP000321722">
    <property type="component" value="Unassembled WGS sequence"/>
</dbReference>
<feature type="transmembrane region" description="Helical" evidence="1">
    <location>
        <begin position="7"/>
        <end position="28"/>
    </location>
</feature>
<protein>
    <submittedName>
        <fullName evidence="2">Uncharacterized protein</fullName>
    </submittedName>
</protein>